<dbReference type="GO" id="GO:0030154">
    <property type="term" value="P:cell differentiation"/>
    <property type="evidence" value="ECO:0007669"/>
    <property type="project" value="TreeGrafter"/>
</dbReference>
<dbReference type="OrthoDB" id="5975550at2759"/>
<dbReference type="PANTHER" id="PTHR11849">
    <property type="entry name" value="ETS"/>
    <property type="match status" value="1"/>
</dbReference>
<proteinExistence type="inferred from homology"/>
<protein>
    <submittedName>
        <fullName evidence="6">Putative ETS-likeous factor-like isoform X3</fullName>
    </submittedName>
</protein>
<evidence type="ECO:0000256" key="1">
    <source>
        <dbReference type="ARBA" id="ARBA00005562"/>
    </source>
</evidence>
<dbReference type="STRING" id="6689.A0A3R7QT28"/>
<keyword evidence="7" id="KW-1185">Reference proteome</keyword>
<dbReference type="GO" id="GO:0005634">
    <property type="term" value="C:nucleus"/>
    <property type="evidence" value="ECO:0007669"/>
    <property type="project" value="UniProtKB-SubCell"/>
</dbReference>
<evidence type="ECO:0000256" key="3">
    <source>
        <dbReference type="RuleBase" id="RU004019"/>
    </source>
</evidence>
<feature type="region of interest" description="Disordered" evidence="4">
    <location>
        <begin position="44"/>
        <end position="95"/>
    </location>
</feature>
<evidence type="ECO:0000256" key="2">
    <source>
        <dbReference type="ARBA" id="ARBA00023125"/>
    </source>
</evidence>
<feature type="compositionally biased region" description="Polar residues" evidence="4">
    <location>
        <begin position="62"/>
        <end position="74"/>
    </location>
</feature>
<comment type="similarity">
    <text evidence="1 3">Belongs to the ETS family.</text>
</comment>
<keyword evidence="2 3" id="KW-0238">DNA-binding</keyword>
<reference evidence="6 7" key="2">
    <citation type="submission" date="2019-01" db="EMBL/GenBank/DDBJ databases">
        <title>The decoding of complex shrimp genome reveals the adaptation for benthos swimmer, frequently molting mechanism and breeding impact on genome.</title>
        <authorList>
            <person name="Sun Y."/>
            <person name="Gao Y."/>
            <person name="Yu Y."/>
        </authorList>
    </citation>
    <scope>NUCLEOTIDE SEQUENCE [LARGE SCALE GENOMIC DNA]</scope>
    <source>
        <tissue evidence="6">Muscle</tissue>
    </source>
</reference>
<dbReference type="Pfam" id="PF00178">
    <property type="entry name" value="Ets"/>
    <property type="match status" value="1"/>
</dbReference>
<comment type="caution">
    <text evidence="6">The sequence shown here is derived from an EMBL/GenBank/DDBJ whole genome shotgun (WGS) entry which is preliminary data.</text>
</comment>
<dbReference type="PROSITE" id="PS50061">
    <property type="entry name" value="ETS_DOMAIN_3"/>
    <property type="match status" value="1"/>
</dbReference>
<dbReference type="SUPFAM" id="SSF46785">
    <property type="entry name" value="Winged helix' DNA-binding domain"/>
    <property type="match status" value="1"/>
</dbReference>
<evidence type="ECO:0000256" key="4">
    <source>
        <dbReference type="SAM" id="MobiDB-lite"/>
    </source>
</evidence>
<feature type="domain" description="ETS" evidence="5">
    <location>
        <begin position="197"/>
        <end position="280"/>
    </location>
</feature>
<feature type="region of interest" description="Disordered" evidence="4">
    <location>
        <begin position="1"/>
        <end position="23"/>
    </location>
</feature>
<dbReference type="PRINTS" id="PR00454">
    <property type="entry name" value="ETSDOMAIN"/>
</dbReference>
<dbReference type="PANTHER" id="PTHR11849:SF190">
    <property type="entry name" value="ETS-DOMAIN PROTEIN"/>
    <property type="match status" value="1"/>
</dbReference>
<dbReference type="SMART" id="SM00413">
    <property type="entry name" value="ETS"/>
    <property type="match status" value="1"/>
</dbReference>
<evidence type="ECO:0000313" key="7">
    <source>
        <dbReference type="Proteomes" id="UP000283509"/>
    </source>
</evidence>
<comment type="subcellular location">
    <subcellularLocation>
        <location evidence="3">Nucleus</location>
    </subcellularLocation>
</comment>
<name>A0A3R7QT28_PENVA</name>
<feature type="compositionally biased region" description="Basic and acidic residues" evidence="4">
    <location>
        <begin position="44"/>
        <end position="55"/>
    </location>
</feature>
<reference evidence="6 7" key="1">
    <citation type="submission" date="2018-04" db="EMBL/GenBank/DDBJ databases">
        <authorList>
            <person name="Zhang X."/>
            <person name="Yuan J."/>
            <person name="Li F."/>
            <person name="Xiang J."/>
        </authorList>
    </citation>
    <scope>NUCLEOTIDE SEQUENCE [LARGE SCALE GENOMIC DNA]</scope>
    <source>
        <tissue evidence="6">Muscle</tissue>
    </source>
</reference>
<accession>A0A3R7QT28</accession>
<dbReference type="Proteomes" id="UP000283509">
    <property type="component" value="Unassembled WGS sequence"/>
</dbReference>
<dbReference type="InterPro" id="IPR046328">
    <property type="entry name" value="ETS_fam"/>
</dbReference>
<dbReference type="InterPro" id="IPR036388">
    <property type="entry name" value="WH-like_DNA-bd_sf"/>
</dbReference>
<organism evidence="6 7">
    <name type="scientific">Penaeus vannamei</name>
    <name type="common">Whiteleg shrimp</name>
    <name type="synonym">Litopenaeus vannamei</name>
    <dbReference type="NCBI Taxonomy" id="6689"/>
    <lineage>
        <taxon>Eukaryota</taxon>
        <taxon>Metazoa</taxon>
        <taxon>Ecdysozoa</taxon>
        <taxon>Arthropoda</taxon>
        <taxon>Crustacea</taxon>
        <taxon>Multicrustacea</taxon>
        <taxon>Malacostraca</taxon>
        <taxon>Eumalacostraca</taxon>
        <taxon>Eucarida</taxon>
        <taxon>Decapoda</taxon>
        <taxon>Dendrobranchiata</taxon>
        <taxon>Penaeoidea</taxon>
        <taxon>Penaeidae</taxon>
        <taxon>Penaeus</taxon>
    </lineage>
</organism>
<dbReference type="AlphaFoldDB" id="A0A3R7QT28"/>
<dbReference type="Gene3D" id="1.10.10.10">
    <property type="entry name" value="Winged helix-like DNA-binding domain superfamily/Winged helix DNA-binding domain"/>
    <property type="match status" value="1"/>
</dbReference>
<feature type="compositionally biased region" description="Basic and acidic residues" evidence="4">
    <location>
        <begin position="82"/>
        <end position="93"/>
    </location>
</feature>
<dbReference type="GO" id="GO:0043565">
    <property type="term" value="F:sequence-specific DNA binding"/>
    <property type="evidence" value="ECO:0007669"/>
    <property type="project" value="InterPro"/>
</dbReference>
<evidence type="ECO:0000313" key="6">
    <source>
        <dbReference type="EMBL" id="ROT77117.1"/>
    </source>
</evidence>
<keyword evidence="3" id="KW-0539">Nucleus</keyword>
<dbReference type="EMBL" id="QCYY01001567">
    <property type="protein sequence ID" value="ROT77117.1"/>
    <property type="molecule type" value="Genomic_DNA"/>
</dbReference>
<sequence length="293" mass="32507">MSFDDDNLEPSLRSPGPLAMSGGDIETLQDIYLDSASAAGHWHDLHFTDKQEQGKKGWGSSADGQQQEASTSYAGNPGWKDSQGDRLHPESHAESSSLAGYQYGSVLYEDAKETGFDSAGASNYMENYGAHGGDIDESYEERTGYAECELQEPFSSLTVADEGAHGSYSASGMQFDSSTNDALFSRIPSNRNRDRRPKSWEFIMRLLASKQTNPSLIRWEDEASGTFRLVQPKMIAKMWGSVFSGKPNLSYNNFARDLRHYYKSGEILPVREKQLVYRCGPEALAYLKGLQTT</sequence>
<gene>
    <name evidence="6" type="ORF">C7M84_004279</name>
</gene>
<evidence type="ECO:0000259" key="5">
    <source>
        <dbReference type="PROSITE" id="PS50061"/>
    </source>
</evidence>
<dbReference type="GO" id="GO:0000981">
    <property type="term" value="F:DNA-binding transcription factor activity, RNA polymerase II-specific"/>
    <property type="evidence" value="ECO:0007669"/>
    <property type="project" value="TreeGrafter"/>
</dbReference>
<dbReference type="InterPro" id="IPR000418">
    <property type="entry name" value="Ets_dom"/>
</dbReference>
<dbReference type="InterPro" id="IPR036390">
    <property type="entry name" value="WH_DNA-bd_sf"/>
</dbReference>